<keyword evidence="3" id="KW-1185">Reference proteome</keyword>
<dbReference type="InterPro" id="IPR004360">
    <property type="entry name" value="Glyas_Fos-R_dOase_dom"/>
</dbReference>
<dbReference type="InterPro" id="IPR037523">
    <property type="entry name" value="VOC_core"/>
</dbReference>
<dbReference type="InterPro" id="IPR029068">
    <property type="entry name" value="Glyas_Bleomycin-R_OHBP_Dase"/>
</dbReference>
<dbReference type="SUPFAM" id="SSF54593">
    <property type="entry name" value="Glyoxalase/Bleomycin resistance protein/Dihydroxybiphenyl dioxygenase"/>
    <property type="match status" value="1"/>
</dbReference>
<reference evidence="2 3" key="1">
    <citation type="submission" date="2022-08" db="EMBL/GenBank/DDBJ databases">
        <title>Reclassification of Massilia species as members of the genera Telluria, Duganella, Pseudoduganella, Mokoshia gen. nov. and Zemynaea gen. nov. using orthogonal and non-orthogonal genome-based approaches.</title>
        <authorList>
            <person name="Bowman J.P."/>
        </authorList>
    </citation>
    <scope>NUCLEOTIDE SEQUENCE [LARGE SCALE GENOMIC DNA]</scope>
    <source>
        <strain evidence="2 3">JCM 31606</strain>
    </source>
</reference>
<dbReference type="PROSITE" id="PS51819">
    <property type="entry name" value="VOC"/>
    <property type="match status" value="1"/>
</dbReference>
<dbReference type="EMBL" id="JANUGU010000008">
    <property type="protein sequence ID" value="MCS0660442.1"/>
    <property type="molecule type" value="Genomic_DNA"/>
</dbReference>
<evidence type="ECO:0000259" key="1">
    <source>
        <dbReference type="PROSITE" id="PS51819"/>
    </source>
</evidence>
<dbReference type="PANTHER" id="PTHR33993">
    <property type="entry name" value="GLYOXALASE-RELATED"/>
    <property type="match status" value="1"/>
</dbReference>
<sequence length="127" mass="13768">MNNVVGWFEIYVQDMDRARRFYETVLQTQLTNMHSPDHSDGGPLMYAFPAQQNAYGSPGALVKMEGFVPGGNGVLVYFITDDCAAAAARAASSGGKIFKDKFSIGEYGFIALVNDTEGNMVGLHSMT</sequence>
<proteinExistence type="predicted"/>
<dbReference type="InterPro" id="IPR052164">
    <property type="entry name" value="Anthracycline_SecMetBiosynth"/>
</dbReference>
<evidence type="ECO:0000313" key="3">
    <source>
        <dbReference type="Proteomes" id="UP001204621"/>
    </source>
</evidence>
<name>A0ABT2D2I8_9BURK</name>
<gene>
    <name evidence="2" type="ORF">NX778_20400</name>
</gene>
<dbReference type="Proteomes" id="UP001204621">
    <property type="component" value="Unassembled WGS sequence"/>
</dbReference>
<dbReference type="Gene3D" id="3.10.180.10">
    <property type="entry name" value="2,3-Dihydroxybiphenyl 1,2-Dioxygenase, domain 1"/>
    <property type="match status" value="1"/>
</dbReference>
<comment type="caution">
    <text evidence="2">The sequence shown here is derived from an EMBL/GenBank/DDBJ whole genome shotgun (WGS) entry which is preliminary data.</text>
</comment>
<feature type="domain" description="VOC" evidence="1">
    <location>
        <begin position="4"/>
        <end position="126"/>
    </location>
</feature>
<dbReference type="CDD" id="cd07247">
    <property type="entry name" value="SgaA_N_like"/>
    <property type="match status" value="1"/>
</dbReference>
<protein>
    <submittedName>
        <fullName evidence="2">VOC family protein</fullName>
    </submittedName>
</protein>
<dbReference type="Pfam" id="PF00903">
    <property type="entry name" value="Glyoxalase"/>
    <property type="match status" value="1"/>
</dbReference>
<accession>A0ABT2D2I8</accession>
<dbReference type="RefSeq" id="WP_258813629.1">
    <property type="nucleotide sequence ID" value="NZ_JANUGU010000008.1"/>
</dbReference>
<dbReference type="PANTHER" id="PTHR33993:SF2">
    <property type="entry name" value="VOC DOMAIN-CONTAINING PROTEIN"/>
    <property type="match status" value="1"/>
</dbReference>
<evidence type="ECO:0000313" key="2">
    <source>
        <dbReference type="EMBL" id="MCS0660442.1"/>
    </source>
</evidence>
<organism evidence="2 3">
    <name type="scientific">Massilia terrae</name>
    <dbReference type="NCBI Taxonomy" id="1811224"/>
    <lineage>
        <taxon>Bacteria</taxon>
        <taxon>Pseudomonadati</taxon>
        <taxon>Pseudomonadota</taxon>
        <taxon>Betaproteobacteria</taxon>
        <taxon>Burkholderiales</taxon>
        <taxon>Oxalobacteraceae</taxon>
        <taxon>Telluria group</taxon>
        <taxon>Massilia</taxon>
    </lineage>
</organism>